<organism evidence="12 13">
    <name type="scientific">Daldinia eschscholtzii</name>
    <dbReference type="NCBI Taxonomy" id="292717"/>
    <lineage>
        <taxon>Eukaryota</taxon>
        <taxon>Fungi</taxon>
        <taxon>Dikarya</taxon>
        <taxon>Ascomycota</taxon>
        <taxon>Pezizomycotina</taxon>
        <taxon>Sordariomycetes</taxon>
        <taxon>Xylariomycetidae</taxon>
        <taxon>Xylariales</taxon>
        <taxon>Hypoxylaceae</taxon>
        <taxon>Daldinia</taxon>
    </lineage>
</organism>
<feature type="region of interest" description="Disordered" evidence="10">
    <location>
        <begin position="555"/>
        <end position="577"/>
    </location>
</feature>
<feature type="binding site" evidence="9">
    <location>
        <position position="102"/>
    </location>
    <ligand>
        <name>NAD(+)</name>
        <dbReference type="ChEBI" id="CHEBI:57540"/>
    </ligand>
</feature>
<dbReference type="GO" id="GO:0051287">
    <property type="term" value="F:NAD binding"/>
    <property type="evidence" value="ECO:0007669"/>
    <property type="project" value="InterPro"/>
</dbReference>
<comment type="similarity">
    <text evidence="2">Belongs to the UDP-glucose/GDP-mannose dehydrogenase family.</text>
</comment>
<feature type="binding site" evidence="9">
    <location>
        <position position="240"/>
    </location>
    <ligand>
        <name>NAD(+)</name>
        <dbReference type="ChEBI" id="CHEBI:57540"/>
    </ligand>
</feature>
<dbReference type="InterPro" id="IPR028357">
    <property type="entry name" value="UDPglc_DH_bac"/>
</dbReference>
<dbReference type="EMBL" id="JBANMG010000004">
    <property type="protein sequence ID" value="KAK6953754.1"/>
    <property type="molecule type" value="Genomic_DNA"/>
</dbReference>
<dbReference type="FunFam" id="3.40.50.720:FF:000193">
    <property type="entry name" value="UDP-glucose 6-dehydrogenase"/>
    <property type="match status" value="1"/>
</dbReference>
<feature type="binding site" evidence="8">
    <location>
        <position position="404"/>
    </location>
    <ligand>
        <name>substrate</name>
    </ligand>
</feature>
<feature type="active site" description="Nucleophile" evidence="7">
    <location>
        <position position="407"/>
    </location>
</feature>
<dbReference type="InterPro" id="IPR017476">
    <property type="entry name" value="UDP-Glc/GDP-Man"/>
</dbReference>
<dbReference type="SUPFAM" id="SSF52413">
    <property type="entry name" value="UDP-glucose/GDP-mannose dehydrogenase C-terminal domain"/>
    <property type="match status" value="1"/>
</dbReference>
<keyword evidence="5 9" id="KW-0520">NAD</keyword>
<feature type="binding site" evidence="9">
    <location>
        <position position="477"/>
    </location>
    <ligand>
        <name>NAD(+)</name>
        <dbReference type="ChEBI" id="CHEBI:57540"/>
    </ligand>
</feature>
<evidence type="ECO:0000313" key="12">
    <source>
        <dbReference type="EMBL" id="KAK6953754.1"/>
    </source>
</evidence>
<sequence>MATSFLPSSLILTTGVEDSGLFTDVASTAPTTPDRDLSYSMALSATLAPDYEKPLPLDRAHVSPVKKQYVSRICCVGAGYVGGPTAAVIAYHNPDILVTVVDKNEERIRRWNSKHLPIYEPGLAEIVRIARDGSKGFRLPNEPAENDNADSRTPHGAYNRRNGPYSTEKHVHYRIPNLIFSDKVSESISAADIVLIAVNTPTKSRGVGAGSATDMTAFEAVTKEVARHAMPGAIIVEKSTVPCRTAEFIQKTVSWQLLSPKSLREEEPGQLMTSQMTNQRPGVYFEILSNPEFLSAGTAVKDLMHPDRILIGSSKTPSGLRAADTLARIYEAWVPRSRIIKTNVYSSELAKLVANSMLAQRISSINSISAICEKTGADVSEIAESIGCDPRIGDKFLKAGIGFGGSCFKKDILSLVYLAESLGLDEVGEYWRQVVKMNEYQRDRFSRRVIQRLNNTLAGKKITLLGYAFKANTSDTRESPAFEIIKTFLEEGPRQIAVYDPCCNPEVVKTEIKQLLKDRTALEEDGGPIAIHPNVYNACDHSDAILITTEFDEFRSTPAESNESHPSSQSSRLVDPRPFYDQPSPMDIFLLQKYLLSTAPAGRYPNDDPFKRYLPEPGCPSSCPDCSLIRTSGLPAAGNSDENRLREKLDWRRISSCMKKPKLLFDGKGIIDASELALLGIHVESVGR</sequence>
<dbReference type="Pfam" id="PF03720">
    <property type="entry name" value="UDPG_MGDP_dh_C"/>
    <property type="match status" value="1"/>
</dbReference>
<evidence type="ECO:0000256" key="4">
    <source>
        <dbReference type="ARBA" id="ARBA00023002"/>
    </source>
</evidence>
<dbReference type="SMART" id="SM00984">
    <property type="entry name" value="UDPG_MGDP_dh_C"/>
    <property type="match status" value="1"/>
</dbReference>
<dbReference type="NCBIfam" id="TIGR03026">
    <property type="entry name" value="NDP-sugDHase"/>
    <property type="match status" value="1"/>
</dbReference>
<comment type="catalytic activity">
    <reaction evidence="6">
        <text>UDP-alpha-D-glucose + 2 NAD(+) + H2O = UDP-alpha-D-glucuronate + 2 NADH + 3 H(+)</text>
        <dbReference type="Rhea" id="RHEA:23596"/>
        <dbReference type="ChEBI" id="CHEBI:15377"/>
        <dbReference type="ChEBI" id="CHEBI:15378"/>
        <dbReference type="ChEBI" id="CHEBI:57540"/>
        <dbReference type="ChEBI" id="CHEBI:57945"/>
        <dbReference type="ChEBI" id="CHEBI:58052"/>
        <dbReference type="ChEBI" id="CHEBI:58885"/>
        <dbReference type="EC" id="1.1.1.22"/>
    </reaction>
</comment>
<feature type="binding site" evidence="8">
    <location>
        <position position="470"/>
    </location>
    <ligand>
        <name>substrate</name>
    </ligand>
</feature>
<comment type="caution">
    <text evidence="12">The sequence shown here is derived from an EMBL/GenBank/DDBJ whole genome shotgun (WGS) entry which is preliminary data.</text>
</comment>
<evidence type="ECO:0000259" key="11">
    <source>
        <dbReference type="SMART" id="SM00984"/>
    </source>
</evidence>
<feature type="binding site" evidence="8">
    <location>
        <position position="351"/>
    </location>
    <ligand>
        <name>substrate</name>
    </ligand>
</feature>
<evidence type="ECO:0000256" key="8">
    <source>
        <dbReference type="PIRSR" id="PIRSR500134-2"/>
    </source>
</evidence>
<dbReference type="GO" id="GO:0006024">
    <property type="term" value="P:glycosaminoglycan biosynthetic process"/>
    <property type="evidence" value="ECO:0007669"/>
    <property type="project" value="TreeGrafter"/>
</dbReference>
<dbReference type="InterPro" id="IPR036220">
    <property type="entry name" value="UDP-Glc/GDP-Man_DH_C_sf"/>
</dbReference>
<evidence type="ECO:0000313" key="13">
    <source>
        <dbReference type="Proteomes" id="UP001369815"/>
    </source>
</evidence>
<dbReference type="GO" id="GO:0000271">
    <property type="term" value="P:polysaccharide biosynthetic process"/>
    <property type="evidence" value="ECO:0007669"/>
    <property type="project" value="InterPro"/>
</dbReference>
<evidence type="ECO:0000256" key="9">
    <source>
        <dbReference type="PIRSR" id="PIRSR500134-3"/>
    </source>
</evidence>
<dbReference type="Gene3D" id="3.40.50.720">
    <property type="entry name" value="NAD(P)-binding Rossmann-like Domain"/>
    <property type="match status" value="2"/>
</dbReference>
<dbReference type="InterPro" id="IPR001732">
    <property type="entry name" value="UDP-Glc/GDP-Man_DH_N"/>
</dbReference>
<dbReference type="Gene3D" id="1.20.5.100">
    <property type="entry name" value="Cytochrome c1, transmembrane anchor, C-terminal"/>
    <property type="match status" value="1"/>
</dbReference>
<feature type="domain" description="UDP-glucose/GDP-mannose dehydrogenase C-terminal" evidence="11">
    <location>
        <begin position="463"/>
        <end position="582"/>
    </location>
</feature>
<dbReference type="PANTHER" id="PTHR11374">
    <property type="entry name" value="UDP-GLUCOSE DEHYDROGENASE/UDP-MANNAC DEHYDROGENASE"/>
    <property type="match status" value="1"/>
</dbReference>
<evidence type="ECO:0000256" key="6">
    <source>
        <dbReference type="ARBA" id="ARBA00047473"/>
    </source>
</evidence>
<evidence type="ECO:0000256" key="3">
    <source>
        <dbReference type="ARBA" id="ARBA00012954"/>
    </source>
</evidence>
<dbReference type="SUPFAM" id="SSF51735">
    <property type="entry name" value="NAD(P)-binding Rossmann-fold domains"/>
    <property type="match status" value="1"/>
</dbReference>
<evidence type="ECO:0000256" key="7">
    <source>
        <dbReference type="PIRSR" id="PIRSR500134-1"/>
    </source>
</evidence>
<dbReference type="Pfam" id="PF00984">
    <property type="entry name" value="UDPG_MGDP_dh"/>
    <property type="match status" value="1"/>
</dbReference>
<dbReference type="InterPro" id="IPR014026">
    <property type="entry name" value="UDP-Glc/GDP-Man_DH_dimer"/>
</dbReference>
<evidence type="ECO:0000256" key="10">
    <source>
        <dbReference type="SAM" id="MobiDB-lite"/>
    </source>
</evidence>
<dbReference type="GO" id="GO:0003979">
    <property type="term" value="F:UDP-glucose 6-dehydrogenase activity"/>
    <property type="evidence" value="ECO:0007669"/>
    <property type="project" value="UniProtKB-EC"/>
</dbReference>
<dbReference type="InterPro" id="IPR014027">
    <property type="entry name" value="UDP-Glc/GDP-Man_DH_C"/>
</dbReference>
<dbReference type="PIRSF" id="PIRSF500134">
    <property type="entry name" value="UDPglc_DH_bac"/>
    <property type="match status" value="1"/>
</dbReference>
<dbReference type="AlphaFoldDB" id="A0AAX6MMP0"/>
<dbReference type="InterPro" id="IPR008927">
    <property type="entry name" value="6-PGluconate_DH-like_C_sf"/>
</dbReference>
<name>A0AAX6MMP0_9PEZI</name>
<keyword evidence="4" id="KW-0560">Oxidoreductase</keyword>
<feature type="region of interest" description="Disordered" evidence="10">
    <location>
        <begin position="137"/>
        <end position="165"/>
    </location>
</feature>
<dbReference type="FunFam" id="1.20.5.100:FF:000001">
    <property type="entry name" value="UDP-glucose 6-dehydrogenase"/>
    <property type="match status" value="1"/>
</dbReference>
<gene>
    <name evidence="12" type="ORF">Daesc_003716</name>
</gene>
<feature type="binding site" evidence="9">
    <location>
        <position position="410"/>
    </location>
    <ligand>
        <name>NAD(+)</name>
        <dbReference type="ChEBI" id="CHEBI:57540"/>
    </ligand>
</feature>
<dbReference type="InterPro" id="IPR028356">
    <property type="entry name" value="UDPglc_DH_euk"/>
</dbReference>
<protein>
    <recommendedName>
        <fullName evidence="3">UDP-glucose 6-dehydrogenase</fullName>
        <ecNumber evidence="3">1.1.1.22</ecNumber>
    </recommendedName>
</protein>
<dbReference type="GO" id="GO:0005634">
    <property type="term" value="C:nucleus"/>
    <property type="evidence" value="ECO:0007669"/>
    <property type="project" value="TreeGrafter"/>
</dbReference>
<accession>A0AAX6MMP0</accession>
<keyword evidence="13" id="KW-1185">Reference proteome</keyword>
<dbReference type="SUPFAM" id="SSF48179">
    <property type="entry name" value="6-phosphogluconate dehydrogenase C-terminal domain-like"/>
    <property type="match status" value="1"/>
</dbReference>
<feature type="binding site" evidence="9">
    <location>
        <position position="107"/>
    </location>
    <ligand>
        <name>NAD(+)</name>
        <dbReference type="ChEBI" id="CHEBI:57540"/>
    </ligand>
</feature>
<dbReference type="InterPro" id="IPR036291">
    <property type="entry name" value="NAD(P)-bd_dom_sf"/>
</dbReference>
<dbReference type="PIRSF" id="PIRSF000124">
    <property type="entry name" value="UDPglc_GDPman_dh"/>
    <property type="match status" value="1"/>
</dbReference>
<evidence type="ECO:0000256" key="2">
    <source>
        <dbReference type="ARBA" id="ARBA00006601"/>
    </source>
</evidence>
<feature type="binding site" evidence="8">
    <location>
        <begin position="396"/>
        <end position="400"/>
    </location>
    <ligand>
        <name>substrate</name>
    </ligand>
</feature>
<dbReference type="PANTHER" id="PTHR11374:SF3">
    <property type="entry name" value="UDP-GLUCOSE 6-DEHYDROGENASE"/>
    <property type="match status" value="1"/>
</dbReference>
<proteinExistence type="inferred from homology"/>
<comment type="pathway">
    <text evidence="1">Nucleotide-sugar biosynthesis; UDP-alpha-D-glucuronate biosynthesis; UDP-alpha-D-glucuronate from UDP-alpha-D-glucose: step 1/1.</text>
</comment>
<dbReference type="Pfam" id="PF03721">
    <property type="entry name" value="UDPG_MGDP_dh_N"/>
    <property type="match status" value="2"/>
</dbReference>
<evidence type="ECO:0000256" key="1">
    <source>
        <dbReference type="ARBA" id="ARBA00004701"/>
    </source>
</evidence>
<dbReference type="EC" id="1.1.1.22" evidence="3"/>
<feature type="binding site" evidence="9">
    <location>
        <position position="200"/>
    </location>
    <ligand>
        <name>NAD(+)</name>
        <dbReference type="ChEBI" id="CHEBI:57540"/>
    </ligand>
</feature>
<evidence type="ECO:0000256" key="5">
    <source>
        <dbReference type="ARBA" id="ARBA00023027"/>
    </source>
</evidence>
<reference evidence="12 13" key="1">
    <citation type="journal article" date="2024" name="Front Chem Biol">
        <title>Unveiling the potential of Daldinia eschscholtzii MFLUCC 19-0629 through bioactivity and bioinformatics studies for enhanced sustainable agriculture production.</title>
        <authorList>
            <person name="Brooks S."/>
            <person name="Weaver J.A."/>
            <person name="Klomchit A."/>
            <person name="Alharthi S.A."/>
            <person name="Onlamun T."/>
            <person name="Nurani R."/>
            <person name="Vong T.K."/>
            <person name="Alberti F."/>
            <person name="Greco C."/>
        </authorList>
    </citation>
    <scope>NUCLEOTIDE SEQUENCE [LARGE SCALE GENOMIC DNA]</scope>
    <source>
        <strain evidence="12">MFLUCC 19-0629</strain>
    </source>
</reference>
<dbReference type="Proteomes" id="UP001369815">
    <property type="component" value="Unassembled WGS sequence"/>
</dbReference>